<dbReference type="Pfam" id="PF00881">
    <property type="entry name" value="Nitroreductase"/>
    <property type="match status" value="1"/>
</dbReference>
<organism evidence="7 8">
    <name type="scientific">Ornithinibacillus salinisoli</name>
    <dbReference type="NCBI Taxonomy" id="1848459"/>
    <lineage>
        <taxon>Bacteria</taxon>
        <taxon>Bacillati</taxon>
        <taxon>Bacillota</taxon>
        <taxon>Bacilli</taxon>
        <taxon>Bacillales</taxon>
        <taxon>Bacillaceae</taxon>
        <taxon>Ornithinibacillus</taxon>
    </lineage>
</organism>
<dbReference type="NCBIfam" id="NF008033">
    <property type="entry name" value="PRK10765.1"/>
    <property type="match status" value="1"/>
</dbReference>
<accession>A0ABW4W111</accession>
<dbReference type="SUPFAM" id="SSF55469">
    <property type="entry name" value="FMN-dependent nitroreductase-like"/>
    <property type="match status" value="1"/>
</dbReference>
<dbReference type="PIRSF" id="PIRSF005426">
    <property type="entry name" value="Frp"/>
    <property type="match status" value="1"/>
</dbReference>
<name>A0ABW4W111_9BACI</name>
<dbReference type="EMBL" id="JBHUHQ010000013">
    <property type="protein sequence ID" value="MFD2043920.1"/>
    <property type="molecule type" value="Genomic_DNA"/>
</dbReference>
<evidence type="ECO:0000256" key="5">
    <source>
        <dbReference type="PIRNR" id="PIRNR005426"/>
    </source>
</evidence>
<dbReference type="InterPro" id="IPR016446">
    <property type="entry name" value="Flavin_OxRdtase_Frp"/>
</dbReference>
<keyword evidence="5" id="KW-0521">NADP</keyword>
<evidence type="ECO:0000256" key="1">
    <source>
        <dbReference type="ARBA" id="ARBA00008366"/>
    </source>
</evidence>
<dbReference type="RefSeq" id="WP_377555494.1">
    <property type="nucleotide sequence ID" value="NZ_JBHUHQ010000013.1"/>
</dbReference>
<dbReference type="Proteomes" id="UP001597383">
    <property type="component" value="Unassembled WGS sequence"/>
</dbReference>
<comment type="similarity">
    <text evidence="1 5">Belongs to the flavin oxidoreductase frp family.</text>
</comment>
<evidence type="ECO:0000256" key="2">
    <source>
        <dbReference type="ARBA" id="ARBA00022630"/>
    </source>
</evidence>
<reference evidence="8" key="1">
    <citation type="journal article" date="2019" name="Int. J. Syst. Evol. Microbiol.">
        <title>The Global Catalogue of Microorganisms (GCM) 10K type strain sequencing project: providing services to taxonomists for standard genome sequencing and annotation.</title>
        <authorList>
            <consortium name="The Broad Institute Genomics Platform"/>
            <consortium name="The Broad Institute Genome Sequencing Center for Infectious Disease"/>
            <person name="Wu L."/>
            <person name="Ma J."/>
        </authorList>
    </citation>
    <scope>NUCLEOTIDE SEQUENCE [LARGE SCALE GENOMIC DNA]</scope>
    <source>
        <strain evidence="8">R28</strain>
    </source>
</reference>
<proteinExistence type="inferred from homology"/>
<dbReference type="PANTHER" id="PTHR43425">
    <property type="entry name" value="OXYGEN-INSENSITIVE NADPH NITROREDUCTASE"/>
    <property type="match status" value="1"/>
</dbReference>
<dbReference type="PANTHER" id="PTHR43425:SF3">
    <property type="entry name" value="NADPH-DEPENDENT OXIDOREDUCTASE"/>
    <property type="match status" value="1"/>
</dbReference>
<comment type="caution">
    <text evidence="7">The sequence shown here is derived from an EMBL/GenBank/DDBJ whole genome shotgun (WGS) entry which is preliminary data.</text>
</comment>
<dbReference type="CDD" id="cd02146">
    <property type="entry name" value="NfsA-like"/>
    <property type="match status" value="1"/>
</dbReference>
<evidence type="ECO:0000256" key="4">
    <source>
        <dbReference type="ARBA" id="ARBA00023002"/>
    </source>
</evidence>
<dbReference type="InterPro" id="IPR000415">
    <property type="entry name" value="Nitroreductase-like"/>
</dbReference>
<keyword evidence="8" id="KW-1185">Reference proteome</keyword>
<feature type="domain" description="Nitroreductase" evidence="6">
    <location>
        <begin position="9"/>
        <end position="165"/>
    </location>
</feature>
<keyword evidence="3 5" id="KW-0288">FMN</keyword>
<dbReference type="InterPro" id="IPR029479">
    <property type="entry name" value="Nitroreductase"/>
</dbReference>
<evidence type="ECO:0000313" key="7">
    <source>
        <dbReference type="EMBL" id="MFD2043920.1"/>
    </source>
</evidence>
<sequence>MNKLIETILDHRSIRKFTDQKITEDQIKIIVQAAQQASTSSYVMAYSIIGVTNETIKEQLCEVSGQPYVKDNGHLFVFCADLNRIHRLASSEVKKLLEKSMETTEQFMVAIIDTALAAQNATLAAESMDLGVCYLGSLRNDIHRVNDLLKLPDFVIPLFGLAIGYPAEKPEKKPRLPIDVVYHENNYELQDVTESLKKFDEELKTYYQNRSHNQRSDTWTKQMMRKYSKVQRAEVSSFVKNKNFNKS</sequence>
<protein>
    <submittedName>
        <fullName evidence="7">Oxygen-insensitive NADPH nitroreductase</fullName>
    </submittedName>
</protein>
<keyword evidence="2 5" id="KW-0285">Flavoprotein</keyword>
<evidence type="ECO:0000259" key="6">
    <source>
        <dbReference type="Pfam" id="PF00881"/>
    </source>
</evidence>
<evidence type="ECO:0000256" key="3">
    <source>
        <dbReference type="ARBA" id="ARBA00022643"/>
    </source>
</evidence>
<gene>
    <name evidence="7" type="primary">nfsA</name>
    <name evidence="7" type="ORF">ACFSJF_06580</name>
</gene>
<keyword evidence="4 5" id="KW-0560">Oxidoreductase</keyword>
<evidence type="ECO:0000313" key="8">
    <source>
        <dbReference type="Proteomes" id="UP001597383"/>
    </source>
</evidence>
<dbReference type="Gene3D" id="3.40.109.10">
    <property type="entry name" value="NADH Oxidase"/>
    <property type="match status" value="1"/>
</dbReference>